<accession>K2JSK2</accession>
<keyword evidence="2" id="KW-1185">Reference proteome</keyword>
<dbReference type="STRING" id="1207063.P24_02846"/>
<evidence type="ECO:0000313" key="1">
    <source>
        <dbReference type="EMBL" id="EKE78463.1"/>
    </source>
</evidence>
<name>K2JSK2_9PROT</name>
<evidence type="ECO:0000313" key="2">
    <source>
        <dbReference type="Proteomes" id="UP000006746"/>
    </source>
</evidence>
<comment type="caution">
    <text evidence="1">The sequence shown here is derived from an EMBL/GenBank/DDBJ whole genome shotgun (WGS) entry which is preliminary data.</text>
</comment>
<reference evidence="1 2" key="1">
    <citation type="journal article" date="2012" name="J. Bacteriol.">
        <title>Genome Sequence of Oceanibaculum indicum Type Strain P24.</title>
        <authorList>
            <person name="Lai Q."/>
            <person name="Shao Z."/>
        </authorList>
    </citation>
    <scope>NUCLEOTIDE SEQUENCE [LARGE SCALE GENOMIC DNA]</scope>
    <source>
        <strain evidence="1 2">P24</strain>
    </source>
</reference>
<dbReference type="RefSeq" id="WP_008943186.1">
    <property type="nucleotide sequence ID" value="NZ_AMRL01000002.1"/>
</dbReference>
<dbReference type="AlphaFoldDB" id="K2JSK2"/>
<sequence>MPVDHTQSYPTGRLIALAWGIDQMLHDGGAPVRQQEEQIAAILQDVAGQVDGVSPSAAGDLRRMAGGLEGRVRRGDWQRLTPSGVSFLAQVIWGAAADLALKGLPGRPAEDGTGELIVIDFPGRSAVIHYPTWPMATDGGDAA</sequence>
<dbReference type="Proteomes" id="UP000006746">
    <property type="component" value="Unassembled WGS sequence"/>
</dbReference>
<proteinExistence type="predicted"/>
<gene>
    <name evidence="1" type="ORF">P24_02846</name>
</gene>
<organism evidence="1 2">
    <name type="scientific">Oceanibaculum indicum P24</name>
    <dbReference type="NCBI Taxonomy" id="1207063"/>
    <lineage>
        <taxon>Bacteria</taxon>
        <taxon>Pseudomonadati</taxon>
        <taxon>Pseudomonadota</taxon>
        <taxon>Alphaproteobacteria</taxon>
        <taxon>Rhodospirillales</taxon>
        <taxon>Oceanibaculaceae</taxon>
        <taxon>Oceanibaculum</taxon>
    </lineage>
</organism>
<dbReference type="EMBL" id="AMRL01000002">
    <property type="protein sequence ID" value="EKE78463.1"/>
    <property type="molecule type" value="Genomic_DNA"/>
</dbReference>
<protein>
    <submittedName>
        <fullName evidence="1">Uncharacterized protein</fullName>
    </submittedName>
</protein>